<reference evidence="1" key="4">
    <citation type="submission" date="2025-09" db="UniProtKB">
        <authorList>
            <consortium name="Ensembl"/>
        </authorList>
    </citation>
    <scope>IDENTIFICATION</scope>
</reference>
<keyword evidence="2" id="KW-1185">Reference proteome</keyword>
<dbReference type="Bgee" id="ENSGGOG00000001837">
    <property type="expression patterns" value="Expressed in testis and 6 other cell types or tissues"/>
</dbReference>
<dbReference type="Proteomes" id="UP000001519">
    <property type="component" value="Chromosome 8"/>
</dbReference>
<dbReference type="Gene3D" id="3.30.70.600">
    <property type="entry name" value="Ribosomal protein S10 domain"/>
    <property type="match status" value="1"/>
</dbReference>
<accession>A0A2I2YA18</accession>
<protein>
    <submittedName>
        <fullName evidence="1">Uncharacterized protein</fullName>
    </submittedName>
</protein>
<dbReference type="Ensembl" id="ENSGGOT00000054876.1">
    <property type="protein sequence ID" value="ENSGGOP00000031756.1"/>
    <property type="gene ID" value="ENSGGOG00000001837.3"/>
</dbReference>
<organism evidence="1 2">
    <name type="scientific">Gorilla gorilla gorilla</name>
    <name type="common">Western lowland gorilla</name>
    <dbReference type="NCBI Taxonomy" id="9595"/>
    <lineage>
        <taxon>Eukaryota</taxon>
        <taxon>Metazoa</taxon>
        <taxon>Chordata</taxon>
        <taxon>Craniata</taxon>
        <taxon>Vertebrata</taxon>
        <taxon>Euteleostomi</taxon>
        <taxon>Mammalia</taxon>
        <taxon>Eutheria</taxon>
        <taxon>Euarchontoglires</taxon>
        <taxon>Primates</taxon>
        <taxon>Haplorrhini</taxon>
        <taxon>Catarrhini</taxon>
        <taxon>Hominidae</taxon>
        <taxon>Gorilla</taxon>
    </lineage>
</organism>
<reference evidence="2" key="1">
    <citation type="submission" date="2011-05" db="EMBL/GenBank/DDBJ databases">
        <title>Insights into the evolution of the great apes provided by the gorilla genome.</title>
        <authorList>
            <person name="Scally A."/>
        </authorList>
    </citation>
    <scope>NUCLEOTIDE SEQUENCE [LARGE SCALE GENOMIC DNA]</scope>
</reference>
<dbReference type="InterPro" id="IPR036838">
    <property type="entry name" value="Ribosomal_uS10_dom_sf"/>
</dbReference>
<dbReference type="EMBL" id="CABD030058747">
    <property type="status" value="NOT_ANNOTATED_CDS"/>
    <property type="molecule type" value="Genomic_DNA"/>
</dbReference>
<proteinExistence type="predicted"/>
<reference evidence="1" key="3">
    <citation type="submission" date="2025-08" db="UniProtKB">
        <authorList>
            <consortium name="Ensembl"/>
        </authorList>
    </citation>
    <scope>IDENTIFICATION</scope>
</reference>
<sequence length="46" mass="5430">MAFKDTGKTPVEPEVAIHRIRITLTSRNVKSLEKDFENHYKKDSLW</sequence>
<dbReference type="GeneTree" id="ENSGT00390000003248"/>
<name>A0A2I2YA18_GORGO</name>
<evidence type="ECO:0000313" key="2">
    <source>
        <dbReference type="Proteomes" id="UP000001519"/>
    </source>
</evidence>
<dbReference type="AlphaFoldDB" id="A0A2I2YA18"/>
<reference evidence="1 2" key="2">
    <citation type="journal article" date="2012" name="Nature">
        <title>Insights into hominid evolution from the gorilla genome sequence.</title>
        <authorList>
            <person name="Scally A."/>
            <person name="Dutheil J.Y."/>
            <person name="Hillier L.W."/>
            <person name="Jordan G.E."/>
            <person name="Goodhead I."/>
            <person name="Herrero J."/>
            <person name="Hobolth A."/>
            <person name="Lappalainen T."/>
            <person name="Mailund T."/>
            <person name="Marques-Bonet T."/>
            <person name="McCarthy S."/>
            <person name="Montgomery S.H."/>
            <person name="Schwalie P.C."/>
            <person name="Tang Y.A."/>
            <person name="Ward M.C."/>
            <person name="Xue Y."/>
            <person name="Yngvadottir B."/>
            <person name="Alkan C."/>
            <person name="Andersen L.N."/>
            <person name="Ayub Q."/>
            <person name="Ball E.V."/>
            <person name="Beal K."/>
            <person name="Bradley B.J."/>
            <person name="Chen Y."/>
            <person name="Clee C.M."/>
            <person name="Fitzgerald S."/>
            <person name="Graves T.A."/>
            <person name="Gu Y."/>
            <person name="Heath P."/>
            <person name="Heger A."/>
            <person name="Karakoc E."/>
            <person name="Kolb-Kokocinski A."/>
            <person name="Laird G.K."/>
            <person name="Lunter G."/>
            <person name="Meader S."/>
            <person name="Mort M."/>
            <person name="Mullikin J.C."/>
            <person name="Munch K."/>
            <person name="O'Connor T.D."/>
            <person name="Phillips A.D."/>
            <person name="Prado-Martinez J."/>
            <person name="Rogers A.S."/>
            <person name="Sajjadian S."/>
            <person name="Schmidt D."/>
            <person name="Shaw K."/>
            <person name="Simpson J.T."/>
            <person name="Stenson P.D."/>
            <person name="Turner D.J."/>
            <person name="Vigilant L."/>
            <person name="Vilella A.J."/>
            <person name="Whitener W."/>
            <person name="Zhu B."/>
            <person name="Cooper D.N."/>
            <person name="de Jong P."/>
            <person name="Dermitzakis E.T."/>
            <person name="Eichler E.E."/>
            <person name="Flicek P."/>
            <person name="Goldman N."/>
            <person name="Mundy N.I."/>
            <person name="Ning Z."/>
            <person name="Odom D.T."/>
            <person name="Ponting C.P."/>
            <person name="Quail M.A."/>
            <person name="Ryder O.A."/>
            <person name="Searle S.M."/>
            <person name="Warren W.C."/>
            <person name="Wilson R.K."/>
            <person name="Schierup M.H."/>
            <person name="Rogers J."/>
            <person name="Tyler-Smith C."/>
            <person name="Durbin R."/>
        </authorList>
    </citation>
    <scope>NUCLEOTIDE SEQUENCE [LARGE SCALE GENOMIC DNA]</scope>
</reference>
<evidence type="ECO:0000313" key="1">
    <source>
        <dbReference type="Ensembl" id="ENSGGOP00000031756.1"/>
    </source>
</evidence>
<gene>
    <name evidence="1" type="primary">RPS20</name>
</gene>